<dbReference type="Gene3D" id="3.40.50.720">
    <property type="entry name" value="NAD(P)-binding Rossmann-like Domain"/>
    <property type="match status" value="1"/>
</dbReference>
<name>A0A426FPC4_9BURK</name>
<dbReference type="AlphaFoldDB" id="A0A426FPC4"/>
<dbReference type="PANTHER" id="PTHR44196:SF1">
    <property type="entry name" value="DEHYDROGENASE_REDUCTASE SDR FAMILY MEMBER 7B"/>
    <property type="match status" value="1"/>
</dbReference>
<comment type="similarity">
    <text evidence="1 3">Belongs to the short-chain dehydrogenases/reductases (SDR) family.</text>
</comment>
<keyword evidence="5" id="KW-1185">Reference proteome</keyword>
<dbReference type="GO" id="GO:0016020">
    <property type="term" value="C:membrane"/>
    <property type="evidence" value="ECO:0007669"/>
    <property type="project" value="TreeGrafter"/>
</dbReference>
<evidence type="ECO:0000256" key="1">
    <source>
        <dbReference type="ARBA" id="ARBA00006484"/>
    </source>
</evidence>
<dbReference type="Proteomes" id="UP000270261">
    <property type="component" value="Unassembled WGS sequence"/>
</dbReference>
<evidence type="ECO:0000256" key="2">
    <source>
        <dbReference type="ARBA" id="ARBA00023002"/>
    </source>
</evidence>
<dbReference type="EMBL" id="RRUE01000002">
    <property type="protein sequence ID" value="RRN44509.1"/>
    <property type="molecule type" value="Genomic_DNA"/>
</dbReference>
<dbReference type="Pfam" id="PF00106">
    <property type="entry name" value="adh_short"/>
    <property type="match status" value="1"/>
</dbReference>
<organism evidence="4 5">
    <name type="scientific">Lautropia dentalis</name>
    <dbReference type="NCBI Taxonomy" id="2490857"/>
    <lineage>
        <taxon>Bacteria</taxon>
        <taxon>Pseudomonadati</taxon>
        <taxon>Pseudomonadota</taxon>
        <taxon>Betaproteobacteria</taxon>
        <taxon>Burkholderiales</taxon>
        <taxon>Burkholderiaceae</taxon>
        <taxon>Lautropia</taxon>
    </lineage>
</organism>
<keyword evidence="2" id="KW-0560">Oxidoreductase</keyword>
<dbReference type="InterPro" id="IPR036291">
    <property type="entry name" value="NAD(P)-bd_dom_sf"/>
</dbReference>
<dbReference type="RefSeq" id="WP_125096701.1">
    <property type="nucleotide sequence ID" value="NZ_RRUE01000002.1"/>
</dbReference>
<dbReference type="PRINTS" id="PR00080">
    <property type="entry name" value="SDRFAMILY"/>
</dbReference>
<sequence>MHLKGKKAFVTGGTEGIGAAIVTQLVARGAEVVTCARHEPGQLPGPRVSFRRCDLASAADREALIAWLVSTHPDLAVLVNNAAVQHALDFMQAGLTQIQAAASLELALNLEAPIMLSAGLLPLLARQPEAAIVNVTTGLALAPKQSAPVYCATKAALRSFTRSLRYQVEVSAPHVRVQEVIPPLVDTRMTAGRGTGKMSPSAVAEALVTAIERGTDECCVGKSRLLRLVMRIAPGLGYRILKRE</sequence>
<comment type="caution">
    <text evidence="4">The sequence shown here is derived from an EMBL/GenBank/DDBJ whole genome shotgun (WGS) entry which is preliminary data.</text>
</comment>
<protein>
    <submittedName>
        <fullName evidence="4">SDR family NAD(P)-dependent oxidoreductase</fullName>
    </submittedName>
</protein>
<dbReference type="OrthoDB" id="9810734at2"/>
<dbReference type="SUPFAM" id="SSF51735">
    <property type="entry name" value="NAD(P)-binding Rossmann-fold domains"/>
    <property type="match status" value="1"/>
</dbReference>
<evidence type="ECO:0000313" key="5">
    <source>
        <dbReference type="Proteomes" id="UP000270261"/>
    </source>
</evidence>
<evidence type="ECO:0000256" key="3">
    <source>
        <dbReference type="RuleBase" id="RU000363"/>
    </source>
</evidence>
<accession>A0A426FPC4</accession>
<proteinExistence type="inferred from homology"/>
<gene>
    <name evidence="4" type="ORF">EHV23_14590</name>
</gene>
<dbReference type="PRINTS" id="PR00081">
    <property type="entry name" value="GDHRDH"/>
</dbReference>
<dbReference type="PANTHER" id="PTHR44196">
    <property type="entry name" value="DEHYDROGENASE/REDUCTASE SDR FAMILY MEMBER 7B"/>
    <property type="match status" value="1"/>
</dbReference>
<dbReference type="InterPro" id="IPR002347">
    <property type="entry name" value="SDR_fam"/>
</dbReference>
<dbReference type="GO" id="GO:0016491">
    <property type="term" value="F:oxidoreductase activity"/>
    <property type="evidence" value="ECO:0007669"/>
    <property type="project" value="UniProtKB-KW"/>
</dbReference>
<reference evidence="4 5" key="1">
    <citation type="submission" date="2018-11" db="EMBL/GenBank/DDBJ databases">
        <title>Genome sequencing of Lautropia sp. KCOM 2505 (= ChDC F240).</title>
        <authorList>
            <person name="Kook J.-K."/>
            <person name="Park S.-N."/>
            <person name="Lim Y.K."/>
        </authorList>
    </citation>
    <scope>NUCLEOTIDE SEQUENCE [LARGE SCALE GENOMIC DNA]</scope>
    <source>
        <strain evidence="4 5">KCOM 2505</strain>
    </source>
</reference>
<evidence type="ECO:0000313" key="4">
    <source>
        <dbReference type="EMBL" id="RRN44509.1"/>
    </source>
</evidence>